<evidence type="ECO:0000313" key="1">
    <source>
        <dbReference type="EMBL" id="QJA54125.1"/>
    </source>
</evidence>
<sequence length="74" mass="8553">MRLFKIGSLRSSGRFGIRVILVEIINPVNQIISAIKAIIWFRRTGLMRSLRIPFLRIIWAVKKHNKPVEPTAKS</sequence>
<gene>
    <name evidence="1" type="ORF">TM448A04398_0005</name>
</gene>
<accession>A0A6H2A3N3</accession>
<proteinExistence type="predicted"/>
<name>A0A6H2A3N3_9ZZZZ</name>
<dbReference type="EMBL" id="MT144479">
    <property type="protein sequence ID" value="QJA54125.1"/>
    <property type="molecule type" value="Genomic_DNA"/>
</dbReference>
<protein>
    <submittedName>
        <fullName evidence="1">Uncharacterized protein</fullName>
    </submittedName>
</protein>
<dbReference type="AlphaFoldDB" id="A0A6H2A3N3"/>
<reference evidence="1" key="1">
    <citation type="submission" date="2020-03" db="EMBL/GenBank/DDBJ databases">
        <title>The deep terrestrial virosphere.</title>
        <authorList>
            <person name="Holmfeldt K."/>
            <person name="Nilsson E."/>
            <person name="Simone D."/>
            <person name="Lopez-Fernandez M."/>
            <person name="Wu X."/>
            <person name="de Brujin I."/>
            <person name="Lundin D."/>
            <person name="Andersson A."/>
            <person name="Bertilsson S."/>
            <person name="Dopson M."/>
        </authorList>
    </citation>
    <scope>NUCLEOTIDE SEQUENCE</scope>
    <source>
        <strain evidence="1">TM448A04398</strain>
    </source>
</reference>
<organism evidence="1">
    <name type="scientific">viral metagenome</name>
    <dbReference type="NCBI Taxonomy" id="1070528"/>
    <lineage>
        <taxon>unclassified sequences</taxon>
        <taxon>metagenomes</taxon>
        <taxon>organismal metagenomes</taxon>
    </lineage>
</organism>